<dbReference type="OrthoDB" id="1395864at2"/>
<organism evidence="2 3">
    <name type="scientific">Flavobacterium fontis</name>
    <dbReference type="NCBI Taxonomy" id="1124188"/>
    <lineage>
        <taxon>Bacteria</taxon>
        <taxon>Pseudomonadati</taxon>
        <taxon>Bacteroidota</taxon>
        <taxon>Flavobacteriia</taxon>
        <taxon>Flavobacteriales</taxon>
        <taxon>Flavobacteriaceae</taxon>
        <taxon>Flavobacterium</taxon>
    </lineage>
</organism>
<dbReference type="EMBL" id="FQVQ01000012">
    <property type="protein sequence ID" value="SHF55503.1"/>
    <property type="molecule type" value="Genomic_DNA"/>
</dbReference>
<dbReference type="Proteomes" id="UP000184147">
    <property type="component" value="Unassembled WGS sequence"/>
</dbReference>
<gene>
    <name evidence="2" type="ORF">SAMN05444377_11249</name>
</gene>
<dbReference type="PANTHER" id="PTHR12526">
    <property type="entry name" value="GLYCOSYLTRANSFERASE"/>
    <property type="match status" value="1"/>
</dbReference>
<keyword evidence="3" id="KW-1185">Reference proteome</keyword>
<dbReference type="Gene3D" id="3.40.50.2000">
    <property type="entry name" value="Glycogen Phosphorylase B"/>
    <property type="match status" value="1"/>
</dbReference>
<dbReference type="PANTHER" id="PTHR12526:SF637">
    <property type="entry name" value="GLYCOSYLTRANSFERASE EPSF-RELATED"/>
    <property type="match status" value="1"/>
</dbReference>
<proteinExistence type="predicted"/>
<sequence length="372" mass="42959">MKLLVISAAPFIKKGNDYYAYSPYVKELAVWANYAEEIAFTCPIWEEDNGLLISKISFAVTKIYEVKSFNVKTVKNSFLALLYSFINSFLIFKSMFWADHIHLRCPGNISLLGCIVQIFFPHKVKTAKYAGNWDLKSKQPISYRLQKWILRNTFLTKNMQVLVYGEWENSTKNIKPFFTASYYVSEIHPVADRWERRPWHVVFVGTLGANKRPMYVVQLVAKLRERGVPITLALYGHGAEHARITQFIQEQNLSEWIICYGNQPREVIQQALCEAHFLCLPSQSEGWPKAVAEAMFWGAIPWATPVSCVPQMLNKGQRGLILTLDINRDIDQIQQACTDPKALRQQSQLAMEWSRQYTLDAFEMAIRKLMQP</sequence>
<dbReference type="RefSeq" id="WP_073363979.1">
    <property type="nucleotide sequence ID" value="NZ_FQVQ01000012.1"/>
</dbReference>
<dbReference type="SUPFAM" id="SSF53756">
    <property type="entry name" value="UDP-Glycosyltransferase/glycogen phosphorylase"/>
    <property type="match status" value="1"/>
</dbReference>
<evidence type="ECO:0000313" key="3">
    <source>
        <dbReference type="Proteomes" id="UP000184147"/>
    </source>
</evidence>
<reference evidence="2 3" key="1">
    <citation type="submission" date="2016-11" db="EMBL/GenBank/DDBJ databases">
        <authorList>
            <person name="Jaros S."/>
            <person name="Januszkiewicz K."/>
            <person name="Wedrychowicz H."/>
        </authorList>
    </citation>
    <scope>NUCLEOTIDE SEQUENCE [LARGE SCALE GENOMIC DNA]</scope>
    <source>
        <strain evidence="2 3">DSM 25660</strain>
    </source>
</reference>
<dbReference type="GO" id="GO:0016757">
    <property type="term" value="F:glycosyltransferase activity"/>
    <property type="evidence" value="ECO:0007669"/>
    <property type="project" value="InterPro"/>
</dbReference>
<protein>
    <submittedName>
        <fullName evidence="2">Glycosyltransferase involved in cell wall bisynthesis</fullName>
    </submittedName>
</protein>
<dbReference type="Pfam" id="PF00534">
    <property type="entry name" value="Glycos_transf_1"/>
    <property type="match status" value="1"/>
</dbReference>
<feature type="domain" description="Glycosyl transferase family 1" evidence="1">
    <location>
        <begin position="197"/>
        <end position="347"/>
    </location>
</feature>
<accession>A0A1M5CLA8</accession>
<dbReference type="AlphaFoldDB" id="A0A1M5CLA8"/>
<dbReference type="STRING" id="1124188.SAMN05444377_11249"/>
<name>A0A1M5CLA8_9FLAO</name>
<keyword evidence="2" id="KW-0808">Transferase</keyword>
<evidence type="ECO:0000259" key="1">
    <source>
        <dbReference type="Pfam" id="PF00534"/>
    </source>
</evidence>
<evidence type="ECO:0000313" key="2">
    <source>
        <dbReference type="EMBL" id="SHF55503.1"/>
    </source>
</evidence>
<dbReference type="InterPro" id="IPR001296">
    <property type="entry name" value="Glyco_trans_1"/>
</dbReference>